<dbReference type="SUPFAM" id="SSF48371">
    <property type="entry name" value="ARM repeat"/>
    <property type="match status" value="1"/>
</dbReference>
<sequence length="365" mass="42488">MSRYKNKLDLEKLDELVMFMRPENRIDLRLLSVNYLTGLCTCEEYINAMFSNEKLIQGLINLTDDKVEEIAKKTLLILVNITATPNGVTQLLKYKTDEGKNIIKLLIGYVLDPQKHDADAACMILSNITRIESEAEKLIEIFQPHLNDLLYAFVNIEYNKRGSNLNFIGPLISNLSCFHSVRKWLTEEKPHIPLLKLLPFCNFTHSNVRRGGAVGTIRNLSFDPQFHDFLISNDVDLLSYLLLPLMGNEEYKDEEMDELPLTLQYLPKDKVRDDDADIRKMLLETLNKLCVKKKGREFLRDNGVYYVLREYHKWEKDSKVRLCCENVVDILIQKEEEVGTEDFSMVEVPEEMVEKFEKMDGEYET</sequence>
<dbReference type="InterPro" id="IPR007205">
    <property type="entry name" value="Protein_HGH1_N"/>
</dbReference>
<evidence type="ECO:0000256" key="1">
    <source>
        <dbReference type="ARBA" id="ARBA00006712"/>
    </source>
</evidence>
<dbReference type="OrthoDB" id="7447726at2759"/>
<evidence type="ECO:0000259" key="3">
    <source>
        <dbReference type="Pfam" id="PF04063"/>
    </source>
</evidence>
<gene>
    <name evidence="5" type="ORF">APLA_LOCUS11565</name>
</gene>
<organism evidence="5 6">
    <name type="scientific">Arctia plantaginis</name>
    <name type="common">Wood tiger moth</name>
    <name type="synonym">Phalaena plantaginis</name>
    <dbReference type="NCBI Taxonomy" id="874455"/>
    <lineage>
        <taxon>Eukaryota</taxon>
        <taxon>Metazoa</taxon>
        <taxon>Ecdysozoa</taxon>
        <taxon>Arthropoda</taxon>
        <taxon>Hexapoda</taxon>
        <taxon>Insecta</taxon>
        <taxon>Pterygota</taxon>
        <taxon>Neoptera</taxon>
        <taxon>Endopterygota</taxon>
        <taxon>Lepidoptera</taxon>
        <taxon>Glossata</taxon>
        <taxon>Ditrysia</taxon>
        <taxon>Noctuoidea</taxon>
        <taxon>Erebidae</taxon>
        <taxon>Arctiinae</taxon>
        <taxon>Arctia</taxon>
    </lineage>
</organism>
<feature type="domain" description="Protein HGH1 C-terminal" evidence="4">
    <location>
        <begin position="285"/>
        <end position="337"/>
    </location>
</feature>
<evidence type="ECO:0000256" key="2">
    <source>
        <dbReference type="ARBA" id="ARBA00014076"/>
    </source>
</evidence>
<dbReference type="Pfam" id="PF04064">
    <property type="entry name" value="DUF384"/>
    <property type="match status" value="1"/>
</dbReference>
<evidence type="ECO:0000313" key="6">
    <source>
        <dbReference type="Proteomes" id="UP000494256"/>
    </source>
</evidence>
<dbReference type="InterPro" id="IPR007206">
    <property type="entry name" value="Protein_HGH1_C"/>
</dbReference>
<evidence type="ECO:0000259" key="4">
    <source>
        <dbReference type="Pfam" id="PF04064"/>
    </source>
</evidence>
<proteinExistence type="inferred from homology"/>
<comment type="similarity">
    <text evidence="1">Belongs to the HGH1 family.</text>
</comment>
<comment type="caution">
    <text evidence="5">The sequence shown here is derived from an EMBL/GenBank/DDBJ whole genome shotgun (WGS) entry which is preliminary data.</text>
</comment>
<dbReference type="AlphaFoldDB" id="A0A8S1AFV5"/>
<dbReference type="InterPro" id="IPR011989">
    <property type="entry name" value="ARM-like"/>
</dbReference>
<protein>
    <recommendedName>
        <fullName evidence="2">Protein HGH1 homolog</fullName>
    </recommendedName>
</protein>
<evidence type="ECO:0000313" key="5">
    <source>
        <dbReference type="EMBL" id="CAB3246525.1"/>
    </source>
</evidence>
<feature type="domain" description="Protein HGH1 N-terminal" evidence="3">
    <location>
        <begin position="110"/>
        <end position="280"/>
    </location>
</feature>
<dbReference type="InterPro" id="IPR016024">
    <property type="entry name" value="ARM-type_fold"/>
</dbReference>
<reference evidence="5 6" key="1">
    <citation type="submission" date="2020-04" db="EMBL/GenBank/DDBJ databases">
        <authorList>
            <person name="Wallbank WR R."/>
            <person name="Pardo Diaz C."/>
            <person name="Kozak K."/>
            <person name="Martin S."/>
            <person name="Jiggins C."/>
            <person name="Moest M."/>
            <person name="Warren A I."/>
            <person name="Byers J.R.P. K."/>
            <person name="Montejo-Kovacevich G."/>
            <person name="Yen C E."/>
        </authorList>
    </citation>
    <scope>NUCLEOTIDE SEQUENCE [LARGE SCALE GENOMIC DNA]</scope>
</reference>
<dbReference type="EMBL" id="CADEBD010000330">
    <property type="protein sequence ID" value="CAB3246525.1"/>
    <property type="molecule type" value="Genomic_DNA"/>
</dbReference>
<dbReference type="Gene3D" id="1.25.10.10">
    <property type="entry name" value="Leucine-rich Repeat Variant"/>
    <property type="match status" value="1"/>
</dbReference>
<dbReference type="PANTHER" id="PTHR13387:SF9">
    <property type="entry name" value="PROTEIN HGH1 HOMOLOG"/>
    <property type="match status" value="1"/>
</dbReference>
<dbReference type="PANTHER" id="PTHR13387">
    <property type="entry name" value="PROTEIN HGH1 HOMOLOG"/>
    <property type="match status" value="1"/>
</dbReference>
<dbReference type="Pfam" id="PF04063">
    <property type="entry name" value="DUF383"/>
    <property type="match status" value="1"/>
</dbReference>
<name>A0A8S1AFV5_ARCPL</name>
<dbReference type="Proteomes" id="UP000494256">
    <property type="component" value="Unassembled WGS sequence"/>
</dbReference>
<dbReference type="InterPro" id="IPR039717">
    <property type="entry name" value="Hgh1"/>
</dbReference>
<accession>A0A8S1AFV5</accession>